<evidence type="ECO:0000256" key="2">
    <source>
        <dbReference type="ARBA" id="ARBA00022525"/>
    </source>
</evidence>
<dbReference type="Gene3D" id="2.150.10.10">
    <property type="entry name" value="Serralysin-like metalloprotease, C-terminal"/>
    <property type="match status" value="4"/>
</dbReference>
<dbReference type="SUPFAM" id="SSF51120">
    <property type="entry name" value="beta-Roll"/>
    <property type="match status" value="3"/>
</dbReference>
<dbReference type="GO" id="GO:0004035">
    <property type="term" value="F:alkaline phosphatase activity"/>
    <property type="evidence" value="ECO:0007669"/>
    <property type="project" value="UniProtKB-EC"/>
</dbReference>
<accession>A0A0P0ABY7</accession>
<dbReference type="STRING" id="1397108.IMCC12053_1632"/>
<dbReference type="InterPro" id="IPR050557">
    <property type="entry name" value="RTX_toxin/Mannuronan_C5-epim"/>
</dbReference>
<dbReference type="Pfam" id="PF00353">
    <property type="entry name" value="HemolysinCabind"/>
    <property type="match status" value="4"/>
</dbReference>
<gene>
    <name evidence="3" type="ORF">IMCC12053_1632</name>
</gene>
<dbReference type="EC" id="3.1.3.1" evidence="3"/>
<dbReference type="RefSeq" id="WP_062217709.1">
    <property type="nucleotide sequence ID" value="NZ_CP012023.1"/>
</dbReference>
<dbReference type="InterPro" id="IPR001343">
    <property type="entry name" value="Hemolysn_Ca-bd"/>
</dbReference>
<dbReference type="Proteomes" id="UP000064920">
    <property type="component" value="Chromosome"/>
</dbReference>
<sequence length="778" mass="81831">MVGLIAERWLGFDDLGVDIRFNDIDLISSGTSDLLVATSREISTLFTYDLDAGTSDVSLIDQASFIVPMAPPEGVDLYQIGTTWHAVMHGALGSTGLSMALDQAGTITRGTTSGSATTGELMSASAYISAPTPYLIAACAGDTMLSSYTVSANGTLTTAHAIAADSAAICAISTFERDGQYFALYAGLDSNAVTCLRVTSDGRFEPTASLGAANGLGVNTISDILTVDVAGQTYAVIAASGSSSLSVAAIDAAGHMQIVDHVIDNTLTRFGNVDQIKAITIDGVTFIVAAGNDDGISILTLMPDGTLVHRLAIADTQTRGLTNVSNFELLSDGHILTIIAGSETETGMQSLTFDLGLNGQSRLSQNEGEDLTGTAQNEALIGGEGDDNLNALNGDDFLYDGAGSDTMTGGAGRDVFVLTRDGARDTITDFDVAHDQLDLSAYDGLRNLNQLEFETTATGGILTFDDERLDLTTPYGEPIMWLDLVDHITLTLSHYFPAIAAQTITHADGIQAGTLLGTNGNDIFVGGTGDDRFVGYDGSDSFTGGDGYDLVDYSSSSTYVSIDLMEQHLNAGAGEGDTFSGIEGLILTDANDRVSGDTVNNIIYAGGGNDTLYGKTGRDYFYGEDGNDRLNGGKHKDRLYGDEGNDRIHGDWGHDYIKGANGDDLLRGGPGRDRIYGGNDNDILDGGESNDYLSGGKGNDTFIFNDGHDVISDLSTKRDIVQLDVAELDILGLSPHDIVTQLGAWIGQNFVLDFGNENTLTFFDLNNTAALTGVIELI</sequence>
<dbReference type="OrthoDB" id="9342475at2"/>
<dbReference type="GO" id="GO:0005576">
    <property type="term" value="C:extracellular region"/>
    <property type="evidence" value="ECO:0007669"/>
    <property type="project" value="UniProtKB-SubCell"/>
</dbReference>
<dbReference type="PROSITE" id="PS00330">
    <property type="entry name" value="HEMOLYSIN_CALCIUM"/>
    <property type="match status" value="1"/>
</dbReference>
<dbReference type="PANTHER" id="PTHR38340:SF1">
    <property type="entry name" value="S-LAYER PROTEIN"/>
    <property type="match status" value="1"/>
</dbReference>
<proteinExistence type="predicted"/>
<evidence type="ECO:0000313" key="4">
    <source>
        <dbReference type="Proteomes" id="UP000064920"/>
    </source>
</evidence>
<organism evidence="3 4">
    <name type="scientific">Celeribacter marinus</name>
    <dbReference type="NCBI Taxonomy" id="1397108"/>
    <lineage>
        <taxon>Bacteria</taxon>
        <taxon>Pseudomonadati</taxon>
        <taxon>Pseudomonadota</taxon>
        <taxon>Alphaproteobacteria</taxon>
        <taxon>Rhodobacterales</taxon>
        <taxon>Roseobacteraceae</taxon>
        <taxon>Celeribacter</taxon>
    </lineage>
</organism>
<dbReference type="InterPro" id="IPR011049">
    <property type="entry name" value="Serralysin-like_metalloprot_C"/>
</dbReference>
<dbReference type="PANTHER" id="PTHR38340">
    <property type="entry name" value="S-LAYER PROTEIN"/>
    <property type="match status" value="1"/>
</dbReference>
<dbReference type="GO" id="GO:0005509">
    <property type="term" value="F:calcium ion binding"/>
    <property type="evidence" value="ECO:0007669"/>
    <property type="project" value="InterPro"/>
</dbReference>
<keyword evidence="4" id="KW-1185">Reference proteome</keyword>
<comment type="subcellular location">
    <subcellularLocation>
        <location evidence="1">Secreted</location>
    </subcellularLocation>
</comment>
<dbReference type="PRINTS" id="PR00313">
    <property type="entry name" value="CABNDNGRPT"/>
</dbReference>
<evidence type="ECO:0000313" key="3">
    <source>
        <dbReference type="EMBL" id="ALI55579.1"/>
    </source>
</evidence>
<protein>
    <submittedName>
        <fullName evidence="3">Alkaline phosphatase</fullName>
        <ecNumber evidence="3">3.1.3.1</ecNumber>
    </submittedName>
</protein>
<keyword evidence="2" id="KW-0964">Secreted</keyword>
<dbReference type="AlphaFoldDB" id="A0A0P0ABY7"/>
<dbReference type="PATRIC" id="fig|1397108.4.peg.1666"/>
<name>A0A0P0ABY7_9RHOB</name>
<dbReference type="EMBL" id="CP012023">
    <property type="protein sequence ID" value="ALI55579.1"/>
    <property type="molecule type" value="Genomic_DNA"/>
</dbReference>
<evidence type="ECO:0000256" key="1">
    <source>
        <dbReference type="ARBA" id="ARBA00004613"/>
    </source>
</evidence>
<dbReference type="InterPro" id="IPR018511">
    <property type="entry name" value="Hemolysin-typ_Ca-bd_CS"/>
</dbReference>
<keyword evidence="3" id="KW-0378">Hydrolase</keyword>
<dbReference type="KEGG" id="cmar:IMCC12053_1632"/>
<reference evidence="3 4" key="1">
    <citation type="submission" date="2015-05" db="EMBL/GenBank/DDBJ databases">
        <authorList>
            <person name="Wang D.B."/>
            <person name="Wang M."/>
        </authorList>
    </citation>
    <scope>NUCLEOTIDE SEQUENCE [LARGE SCALE GENOMIC DNA]</scope>
    <source>
        <strain evidence="3 4">IMCC 12053</strain>
    </source>
</reference>